<dbReference type="Proteomes" id="UP001208570">
    <property type="component" value="Unassembled WGS sequence"/>
</dbReference>
<name>A0AAD9ITA6_9ANNE</name>
<accession>A0AAD9ITA6</accession>
<proteinExistence type="predicted"/>
<sequence>MTSQPTLLSASGLLDLTLNRIRISLLSTRGKRNLFIPASEKRPEVTRIQTGNTCGRIAFVWTCFNRGCISKTELCDLSNSCGDWSDVTCTPNVPWVGSYRPSPYGCDLDHGNECGFLGLANPSWVLDHESVISNPDPYRMPSSIQNQFCVRAVFGDVIDDVDRLGLTDTRVTLVPNQTYCLSFW</sequence>
<comment type="caution">
    <text evidence="1">The sequence shown here is derived from an EMBL/GenBank/DDBJ whole genome shotgun (WGS) entry which is preliminary data.</text>
</comment>
<evidence type="ECO:0000313" key="1">
    <source>
        <dbReference type="EMBL" id="KAK2140196.1"/>
    </source>
</evidence>
<gene>
    <name evidence="1" type="ORF">LSH36_1446g00003</name>
</gene>
<protein>
    <submittedName>
        <fullName evidence="1">Uncharacterized protein</fullName>
    </submittedName>
</protein>
<organism evidence="1 2">
    <name type="scientific">Paralvinella palmiformis</name>
    <dbReference type="NCBI Taxonomy" id="53620"/>
    <lineage>
        <taxon>Eukaryota</taxon>
        <taxon>Metazoa</taxon>
        <taxon>Spiralia</taxon>
        <taxon>Lophotrochozoa</taxon>
        <taxon>Annelida</taxon>
        <taxon>Polychaeta</taxon>
        <taxon>Sedentaria</taxon>
        <taxon>Canalipalpata</taxon>
        <taxon>Terebellida</taxon>
        <taxon>Terebelliformia</taxon>
        <taxon>Alvinellidae</taxon>
        <taxon>Paralvinella</taxon>
    </lineage>
</organism>
<reference evidence="1" key="1">
    <citation type="journal article" date="2023" name="Mol. Biol. Evol.">
        <title>Third-Generation Sequencing Reveals the Adaptive Role of the Epigenome in Three Deep-Sea Polychaetes.</title>
        <authorList>
            <person name="Perez M."/>
            <person name="Aroh O."/>
            <person name="Sun Y."/>
            <person name="Lan Y."/>
            <person name="Juniper S.K."/>
            <person name="Young C.R."/>
            <person name="Angers B."/>
            <person name="Qian P.Y."/>
        </authorList>
    </citation>
    <scope>NUCLEOTIDE SEQUENCE</scope>
    <source>
        <strain evidence="1">P08H-3</strain>
    </source>
</reference>
<keyword evidence="2" id="KW-1185">Reference proteome</keyword>
<dbReference type="EMBL" id="JAODUP010001444">
    <property type="protein sequence ID" value="KAK2140196.1"/>
    <property type="molecule type" value="Genomic_DNA"/>
</dbReference>
<dbReference type="AlphaFoldDB" id="A0AAD9ITA6"/>
<evidence type="ECO:0000313" key="2">
    <source>
        <dbReference type="Proteomes" id="UP001208570"/>
    </source>
</evidence>